<sequence>MRTIIFNLGLSIIIVLASCKQSSSSEYLWEGSQKSVQFLYDPIRSEDPKLISDLVQENGQVCFVSGEDPNFRISICIKEEEISEFEKVLSAWKEGALVPEFGSTLSDNSEYRIGTYLFSGIKKKLEDPKFAIVGDKKLRSIGSGTVLWDRSNISLKNHLKTFSIFFLSNGVSFLILPPFGGSEVFLGIYFKSPNLENEIQNLVRTKNQIGLETCKSSLPIITEIFGETNSNLGRWIEIYNPNGFPICEEGLEFNLFGNKAPIPVTTGFISAHETRIYAEDSASLERLSLLNLKWGDLKKYGKILLSRLDQSVEFNLPGTGYLFGETYYSWNGSSFSRCEIISKFCMDPGENPAYNLETESTCDPNDFEIEEINPNGLVHNGTLQSDWKYLDLVYRGNKVCDPSSLMISWGKNLFPIKISKKIQADELLSIGNLPFLLGNPFYSPASFQSVTPSDLISLSGSSGKEKVLWDGNFRTSKGVPTRIVLQKTNGETVSICFENGQTFLHQNTSIAFSNASLRTNLPQSSMYAENPRTSAGRKFCHRPEVESKIQFSEVSWMGSYQGVDPISKDRFLEFVSVSESSPDSAYLEIIQSNGTLVSILLPLEKETPTVLSSGKSVCFPHTEFWKDASFSLPSSGSNLLKISDPHTGELWDEFTYSSAGPGVNDTRNKIRKSTYSKIESGVRVWSISSYSGRPFRDSNCSLTEAHPGILE</sequence>
<organism evidence="1 2">
    <name type="scientific">Leptospira licerasiae str. MMD4847</name>
    <dbReference type="NCBI Taxonomy" id="1049971"/>
    <lineage>
        <taxon>Bacteria</taxon>
        <taxon>Pseudomonadati</taxon>
        <taxon>Spirochaetota</taxon>
        <taxon>Spirochaetia</taxon>
        <taxon>Leptospirales</taxon>
        <taxon>Leptospiraceae</taxon>
        <taxon>Leptospira</taxon>
    </lineage>
</organism>
<dbReference type="Proteomes" id="UP000018720">
    <property type="component" value="Unassembled WGS sequence"/>
</dbReference>
<proteinExistence type="predicted"/>
<comment type="caution">
    <text evidence="1">The sequence shown here is derived from an EMBL/GenBank/DDBJ whole genome shotgun (WGS) entry which is preliminary data.</text>
</comment>
<accession>A0ABP2REM8</accession>
<dbReference type="PROSITE" id="PS51257">
    <property type="entry name" value="PROKAR_LIPOPROTEIN"/>
    <property type="match status" value="1"/>
</dbReference>
<dbReference type="RefSeq" id="WP_008590374.1">
    <property type="nucleotide sequence ID" value="NZ_AHOM02000004.1"/>
</dbReference>
<evidence type="ECO:0008006" key="3">
    <source>
        <dbReference type="Google" id="ProtNLM"/>
    </source>
</evidence>
<dbReference type="NCBIfam" id="NF047473">
    <property type="entry name" value="lipo_LIC11755"/>
    <property type="match status" value="1"/>
</dbReference>
<evidence type="ECO:0000313" key="2">
    <source>
        <dbReference type="Proteomes" id="UP000018720"/>
    </source>
</evidence>
<keyword evidence="2" id="KW-1185">Reference proteome</keyword>
<reference evidence="1 2" key="1">
    <citation type="submission" date="2012-08" db="EMBL/GenBank/DDBJ databases">
        <authorList>
            <person name="Harkins D.M."/>
            <person name="Durkin A.S."/>
            <person name="Selengut J.D."/>
            <person name="Sanka R."/>
            <person name="DePew J."/>
            <person name="Purushe J."/>
            <person name="Matthias M.A."/>
            <person name="Vinetz J.M."/>
            <person name="Sutton G.G."/>
            <person name="Nelson W.C."/>
            <person name="Fouts D.E."/>
        </authorList>
    </citation>
    <scope>NUCLEOTIDE SEQUENCE [LARGE SCALE GENOMIC DNA]</scope>
    <source>
        <strain evidence="1 2">MMD4847</strain>
    </source>
</reference>
<evidence type="ECO:0000313" key="1">
    <source>
        <dbReference type="EMBL" id="EJZ42880.1"/>
    </source>
</evidence>
<name>A0ABP2REM8_9LEPT</name>
<dbReference type="EMBL" id="AHOM02000004">
    <property type="protein sequence ID" value="EJZ42880.1"/>
    <property type="molecule type" value="Genomic_DNA"/>
</dbReference>
<gene>
    <name evidence="1" type="ORF">LEP1GSC178_2687</name>
</gene>
<protein>
    <recommendedName>
        <fullName evidence="3">Lamin tail domain-containing protein</fullName>
    </recommendedName>
</protein>